<dbReference type="PRINTS" id="PR00502">
    <property type="entry name" value="NUDIXFAMILY"/>
</dbReference>
<organism evidence="4 5">
    <name type="scientific">Candidatus Danuiimicrobium aquiferis</name>
    <dbReference type="NCBI Taxonomy" id="1801832"/>
    <lineage>
        <taxon>Bacteria</taxon>
        <taxon>Pseudomonadati</taxon>
        <taxon>Candidatus Omnitrophota</taxon>
        <taxon>Candidatus Danuiimicrobium</taxon>
    </lineage>
</organism>
<sequence length="122" mass="13939">MDICMVMRLVNRREIWCLPKGHLEAGEGFAEAALREVREETGVHASIVSPLRAITYSFYDRENKKRVSKTVHFFLMNYSSGDLADHDDEVTSAKWWPVGEVLSRAAYPGEREVLELAIKQLV</sequence>
<dbReference type="AlphaFoldDB" id="A0A1G1KTP5"/>
<evidence type="ECO:0000256" key="2">
    <source>
        <dbReference type="RuleBase" id="RU003476"/>
    </source>
</evidence>
<dbReference type="CDD" id="cd03673">
    <property type="entry name" value="NUDIX_Ap6A_hydrolase"/>
    <property type="match status" value="1"/>
</dbReference>
<dbReference type="Proteomes" id="UP000178187">
    <property type="component" value="Unassembled WGS sequence"/>
</dbReference>
<dbReference type="InterPro" id="IPR015797">
    <property type="entry name" value="NUDIX_hydrolase-like_dom_sf"/>
</dbReference>
<reference evidence="4 5" key="1">
    <citation type="journal article" date="2016" name="Nat. Commun.">
        <title>Thousands of microbial genomes shed light on interconnected biogeochemical processes in an aquifer system.</title>
        <authorList>
            <person name="Anantharaman K."/>
            <person name="Brown C.T."/>
            <person name="Hug L.A."/>
            <person name="Sharon I."/>
            <person name="Castelle C.J."/>
            <person name="Probst A.J."/>
            <person name="Thomas B.C."/>
            <person name="Singh A."/>
            <person name="Wilkins M.J."/>
            <person name="Karaoz U."/>
            <person name="Brodie E.L."/>
            <person name="Williams K.H."/>
            <person name="Hubbard S.S."/>
            <person name="Banfield J.F."/>
        </authorList>
    </citation>
    <scope>NUCLEOTIDE SEQUENCE [LARGE SCALE GENOMIC DNA]</scope>
</reference>
<evidence type="ECO:0000256" key="1">
    <source>
        <dbReference type="ARBA" id="ARBA00022801"/>
    </source>
</evidence>
<dbReference type="SUPFAM" id="SSF55811">
    <property type="entry name" value="Nudix"/>
    <property type="match status" value="1"/>
</dbReference>
<dbReference type="PROSITE" id="PS00893">
    <property type="entry name" value="NUDIX_BOX"/>
    <property type="match status" value="1"/>
</dbReference>
<dbReference type="InterPro" id="IPR020476">
    <property type="entry name" value="Nudix_hydrolase"/>
</dbReference>
<dbReference type="EMBL" id="MHFR01000053">
    <property type="protein sequence ID" value="OGW96142.1"/>
    <property type="molecule type" value="Genomic_DNA"/>
</dbReference>
<comment type="caution">
    <text evidence="4">The sequence shown here is derived from an EMBL/GenBank/DDBJ whole genome shotgun (WGS) entry which is preliminary data.</text>
</comment>
<protein>
    <recommendedName>
        <fullName evidence="3">Nudix hydrolase domain-containing protein</fullName>
    </recommendedName>
</protein>
<name>A0A1G1KTP5_9BACT</name>
<evidence type="ECO:0000313" key="5">
    <source>
        <dbReference type="Proteomes" id="UP000178187"/>
    </source>
</evidence>
<dbReference type="Gene3D" id="3.90.79.10">
    <property type="entry name" value="Nucleoside Triphosphate Pyrophosphohydrolase"/>
    <property type="match status" value="1"/>
</dbReference>
<dbReference type="PROSITE" id="PS51462">
    <property type="entry name" value="NUDIX"/>
    <property type="match status" value="1"/>
</dbReference>
<dbReference type="PANTHER" id="PTHR43736">
    <property type="entry name" value="ADP-RIBOSE PYROPHOSPHATASE"/>
    <property type="match status" value="1"/>
</dbReference>
<dbReference type="Pfam" id="PF00293">
    <property type="entry name" value="NUDIX"/>
    <property type="match status" value="1"/>
</dbReference>
<dbReference type="PANTHER" id="PTHR43736:SF1">
    <property type="entry name" value="DIHYDRONEOPTERIN TRIPHOSPHATE DIPHOSPHATASE"/>
    <property type="match status" value="1"/>
</dbReference>
<proteinExistence type="inferred from homology"/>
<dbReference type="GO" id="GO:0016787">
    <property type="term" value="F:hydrolase activity"/>
    <property type="evidence" value="ECO:0007669"/>
    <property type="project" value="UniProtKB-KW"/>
</dbReference>
<keyword evidence="1 2" id="KW-0378">Hydrolase</keyword>
<evidence type="ECO:0000259" key="3">
    <source>
        <dbReference type="PROSITE" id="PS51462"/>
    </source>
</evidence>
<gene>
    <name evidence="4" type="ORF">A3G33_01910</name>
</gene>
<evidence type="ECO:0000313" key="4">
    <source>
        <dbReference type="EMBL" id="OGW96142.1"/>
    </source>
</evidence>
<feature type="domain" description="Nudix hydrolase" evidence="3">
    <location>
        <begin position="1"/>
        <end position="119"/>
    </location>
</feature>
<comment type="similarity">
    <text evidence="2">Belongs to the Nudix hydrolase family.</text>
</comment>
<dbReference type="InterPro" id="IPR000086">
    <property type="entry name" value="NUDIX_hydrolase_dom"/>
</dbReference>
<dbReference type="InterPro" id="IPR020084">
    <property type="entry name" value="NUDIX_hydrolase_CS"/>
</dbReference>
<accession>A0A1G1KTP5</accession>